<comment type="subcellular location">
    <subcellularLocation>
        <location evidence="1">Membrane</location>
        <topology evidence="1">Single-pass membrane protein</topology>
    </subcellularLocation>
</comment>
<keyword evidence="2" id="KW-0812">Transmembrane</keyword>
<dbReference type="Proteomes" id="UP000276542">
    <property type="component" value="Unassembled WGS sequence"/>
</dbReference>
<evidence type="ECO:0000256" key="4">
    <source>
        <dbReference type="ARBA" id="ARBA00023136"/>
    </source>
</evidence>
<name>A0A3A5H974_9ACTN</name>
<sequence>MRFNPKADIGGGRISTGGGGGGLGGGLGGGGLGGGSGPRIPIPGGMGIKGTIVIIVLYVILQMCTSGGLPGPSLGQSDTPTQQQGDTSTYDACKTGADANEDANCARKAVVYSLEQYWETQLPDGKFKVAPVVTFTGNTSTACGSASSGMGPFYCPADQTIYQDPSFYEQIFEGQLGGENADFVEAYVLGHEYGHHIQNITGEMKNVRTQQGENSDAVKLELEADCYAGAWTKAATGVQDDKGVAIFEVIDDDDIREAINAAKTVGDDSIQKKTQGSVNPDGWTHGSSEQRMQSFQAGYQGSSPEVCRSIWD</sequence>
<protein>
    <submittedName>
        <fullName evidence="6">Peptidase</fullName>
    </submittedName>
</protein>
<comment type="caution">
    <text evidence="6">The sequence shown here is derived from an EMBL/GenBank/DDBJ whole genome shotgun (WGS) entry which is preliminary data.</text>
</comment>
<evidence type="ECO:0000256" key="3">
    <source>
        <dbReference type="ARBA" id="ARBA00022989"/>
    </source>
</evidence>
<gene>
    <name evidence="6" type="ORF">D4739_13610</name>
</gene>
<feature type="region of interest" description="Disordered" evidence="5">
    <location>
        <begin position="270"/>
        <end position="304"/>
    </location>
</feature>
<evidence type="ECO:0000256" key="2">
    <source>
        <dbReference type="ARBA" id="ARBA00022692"/>
    </source>
</evidence>
<organism evidence="6 7">
    <name type="scientific">Nocardioides cavernaquae</name>
    <dbReference type="NCBI Taxonomy" id="2321396"/>
    <lineage>
        <taxon>Bacteria</taxon>
        <taxon>Bacillati</taxon>
        <taxon>Actinomycetota</taxon>
        <taxon>Actinomycetes</taxon>
        <taxon>Propionibacteriales</taxon>
        <taxon>Nocardioidaceae</taxon>
        <taxon>Nocardioides</taxon>
    </lineage>
</organism>
<dbReference type="InterPro" id="IPR007343">
    <property type="entry name" value="Uncharacterised_pept_Zn_put"/>
</dbReference>
<keyword evidence="7" id="KW-1185">Reference proteome</keyword>
<evidence type="ECO:0000256" key="5">
    <source>
        <dbReference type="SAM" id="MobiDB-lite"/>
    </source>
</evidence>
<evidence type="ECO:0000313" key="7">
    <source>
        <dbReference type="Proteomes" id="UP000276542"/>
    </source>
</evidence>
<proteinExistence type="predicted"/>
<dbReference type="RefSeq" id="WP_120061126.1">
    <property type="nucleotide sequence ID" value="NZ_QYRP01000002.1"/>
</dbReference>
<evidence type="ECO:0000313" key="6">
    <source>
        <dbReference type="EMBL" id="RJS47156.1"/>
    </source>
</evidence>
<dbReference type="PANTHER" id="PTHR30168">
    <property type="entry name" value="PUTATIVE MEMBRANE PROTEIN YPFJ"/>
    <property type="match status" value="1"/>
</dbReference>
<feature type="compositionally biased region" description="Polar residues" evidence="5">
    <location>
        <begin position="285"/>
        <end position="303"/>
    </location>
</feature>
<dbReference type="PANTHER" id="PTHR30168:SF0">
    <property type="entry name" value="INNER MEMBRANE PROTEIN"/>
    <property type="match status" value="1"/>
</dbReference>
<accession>A0A3A5H974</accession>
<reference evidence="7" key="1">
    <citation type="submission" date="2018-09" db="EMBL/GenBank/DDBJ databases">
        <authorList>
            <person name="Zhu H."/>
        </authorList>
    </citation>
    <scope>NUCLEOTIDE SEQUENCE [LARGE SCALE GENOMIC DNA]</scope>
    <source>
        <strain evidence="7">K1W22B-1</strain>
    </source>
</reference>
<dbReference type="OrthoDB" id="9774900at2"/>
<dbReference type="EMBL" id="QYRP01000002">
    <property type="protein sequence ID" value="RJS47156.1"/>
    <property type="molecule type" value="Genomic_DNA"/>
</dbReference>
<evidence type="ECO:0000256" key="1">
    <source>
        <dbReference type="ARBA" id="ARBA00004167"/>
    </source>
</evidence>
<dbReference type="Pfam" id="PF04228">
    <property type="entry name" value="Zn_peptidase"/>
    <property type="match status" value="1"/>
</dbReference>
<dbReference type="GO" id="GO:0016020">
    <property type="term" value="C:membrane"/>
    <property type="evidence" value="ECO:0007669"/>
    <property type="project" value="UniProtKB-SubCell"/>
</dbReference>
<keyword evidence="4" id="KW-0472">Membrane</keyword>
<dbReference type="AlphaFoldDB" id="A0A3A5H974"/>
<keyword evidence="3" id="KW-1133">Transmembrane helix</keyword>